<dbReference type="PANTHER" id="PTHR23149:SF9">
    <property type="entry name" value="G PATCH DOMAIN-CONTAINING PROTEIN 4"/>
    <property type="match status" value="1"/>
</dbReference>
<organism evidence="4 5">
    <name type="scientific">Lottia gigantea</name>
    <name type="common">Giant owl limpet</name>
    <dbReference type="NCBI Taxonomy" id="225164"/>
    <lineage>
        <taxon>Eukaryota</taxon>
        <taxon>Metazoa</taxon>
        <taxon>Spiralia</taxon>
        <taxon>Lophotrochozoa</taxon>
        <taxon>Mollusca</taxon>
        <taxon>Gastropoda</taxon>
        <taxon>Patellogastropoda</taxon>
        <taxon>Lottioidea</taxon>
        <taxon>Lottiidae</taxon>
        <taxon>Lottia</taxon>
    </lineage>
</organism>
<dbReference type="RefSeq" id="XP_009054302.1">
    <property type="nucleotide sequence ID" value="XM_009056054.1"/>
</dbReference>
<dbReference type="PANTHER" id="PTHR23149">
    <property type="entry name" value="G PATCH DOMAIN CONTAINING PROTEIN"/>
    <property type="match status" value="1"/>
</dbReference>
<evidence type="ECO:0000256" key="2">
    <source>
        <dbReference type="SAM" id="MobiDB-lite"/>
    </source>
</evidence>
<keyword evidence="5" id="KW-1185">Reference proteome</keyword>
<sequence>MAECKFAQDQLAKYGWVSGSGLGKDEQGIKSHIKVSIKNNKKGVGHDPSKEFTNNWWDQMFNEAANSITVNNTETGVDVKKVEKENEKKVKKTVLYGNFIKTSTLTNTEDGCSEEIRHEEELSEEEDIINSKKYTVTDEEMFTKCGGRTAHKGARHGLKLNGKLKRIEEHEAILLKQMQDKLKSDNKRKSNNIKESVSDCDENDSNRCTDTSETLDKCASKKKKKKKKNSDINDVKKKKKSKKRKHEKEMSKVCQIEDNCDQVDDDLLLLSNQIVVFLKILILFKLNFGE</sequence>
<dbReference type="GO" id="GO:0003676">
    <property type="term" value="F:nucleic acid binding"/>
    <property type="evidence" value="ECO:0007669"/>
    <property type="project" value="InterPro"/>
</dbReference>
<dbReference type="GO" id="GO:0005730">
    <property type="term" value="C:nucleolus"/>
    <property type="evidence" value="ECO:0007669"/>
    <property type="project" value="TreeGrafter"/>
</dbReference>
<name>V3ZUF2_LOTGI</name>
<dbReference type="OMA" id="ILGKYGW"/>
<accession>V3ZUF2</accession>
<dbReference type="CTD" id="20248835"/>
<evidence type="ECO:0000259" key="3">
    <source>
        <dbReference type="PROSITE" id="PS50174"/>
    </source>
</evidence>
<feature type="compositionally biased region" description="Basic residues" evidence="2">
    <location>
        <begin position="236"/>
        <end position="246"/>
    </location>
</feature>
<proteinExistence type="predicted"/>
<dbReference type="Pfam" id="PF01585">
    <property type="entry name" value="G-patch"/>
    <property type="match status" value="1"/>
</dbReference>
<feature type="domain" description="G-patch" evidence="3">
    <location>
        <begin position="3"/>
        <end position="49"/>
    </location>
</feature>
<dbReference type="HOGENOM" id="CLU_047130_1_0_1"/>
<dbReference type="AlphaFoldDB" id="V3ZUF2"/>
<dbReference type="PROSITE" id="PS50174">
    <property type="entry name" value="G_PATCH"/>
    <property type="match status" value="1"/>
</dbReference>
<protein>
    <recommendedName>
        <fullName evidence="1">G patch domain-containing protein 4</fullName>
    </recommendedName>
</protein>
<dbReference type="GeneID" id="20248835"/>
<feature type="region of interest" description="Disordered" evidence="2">
    <location>
        <begin position="182"/>
        <end position="248"/>
    </location>
</feature>
<evidence type="ECO:0000313" key="4">
    <source>
        <dbReference type="EMBL" id="ESO95113.1"/>
    </source>
</evidence>
<dbReference type="SMART" id="SM00443">
    <property type="entry name" value="G_patch"/>
    <property type="match status" value="1"/>
</dbReference>
<gene>
    <name evidence="4" type="ORF">LOTGIDRAFT_232202</name>
</gene>
<dbReference type="InterPro" id="IPR050656">
    <property type="entry name" value="PINX1"/>
</dbReference>
<dbReference type="OrthoDB" id="10019757at2759"/>
<dbReference type="InterPro" id="IPR000467">
    <property type="entry name" value="G_patch_dom"/>
</dbReference>
<dbReference type="KEGG" id="lgi:LOTGIDRAFT_232202"/>
<dbReference type="STRING" id="225164.V3ZUF2"/>
<evidence type="ECO:0000313" key="5">
    <source>
        <dbReference type="Proteomes" id="UP000030746"/>
    </source>
</evidence>
<reference evidence="4 5" key="1">
    <citation type="journal article" date="2013" name="Nature">
        <title>Insights into bilaterian evolution from three spiralian genomes.</title>
        <authorList>
            <person name="Simakov O."/>
            <person name="Marletaz F."/>
            <person name="Cho S.J."/>
            <person name="Edsinger-Gonzales E."/>
            <person name="Havlak P."/>
            <person name="Hellsten U."/>
            <person name="Kuo D.H."/>
            <person name="Larsson T."/>
            <person name="Lv J."/>
            <person name="Arendt D."/>
            <person name="Savage R."/>
            <person name="Osoegawa K."/>
            <person name="de Jong P."/>
            <person name="Grimwood J."/>
            <person name="Chapman J.A."/>
            <person name="Shapiro H."/>
            <person name="Aerts A."/>
            <person name="Otillar R.P."/>
            <person name="Terry A.Y."/>
            <person name="Boore J.L."/>
            <person name="Grigoriev I.V."/>
            <person name="Lindberg D.R."/>
            <person name="Seaver E.C."/>
            <person name="Weisblat D.A."/>
            <person name="Putnam N.H."/>
            <person name="Rokhsar D.S."/>
        </authorList>
    </citation>
    <scope>NUCLEOTIDE SEQUENCE [LARGE SCALE GENOMIC DNA]</scope>
</reference>
<dbReference type="Proteomes" id="UP000030746">
    <property type="component" value="Unassembled WGS sequence"/>
</dbReference>
<evidence type="ECO:0000256" key="1">
    <source>
        <dbReference type="ARBA" id="ARBA00040365"/>
    </source>
</evidence>
<dbReference type="EMBL" id="KB201701">
    <property type="protein sequence ID" value="ESO95113.1"/>
    <property type="molecule type" value="Genomic_DNA"/>
</dbReference>